<dbReference type="InterPro" id="IPR010982">
    <property type="entry name" value="Lambda_DNA-bd_dom_sf"/>
</dbReference>
<dbReference type="PANTHER" id="PTHR40661:SF3">
    <property type="entry name" value="FELS-1 PROPHAGE TRANSCRIPTIONAL REGULATOR"/>
    <property type="match status" value="1"/>
</dbReference>
<gene>
    <name evidence="5" type="ORF">BTE48_00995</name>
</gene>
<dbReference type="Gene3D" id="1.10.260.40">
    <property type="entry name" value="lambda repressor-like DNA-binding domains"/>
    <property type="match status" value="1"/>
</dbReference>
<organism evidence="5 6">
    <name type="scientific">Oceanospirillum multiglobuliferum</name>
    <dbReference type="NCBI Taxonomy" id="64969"/>
    <lineage>
        <taxon>Bacteria</taxon>
        <taxon>Pseudomonadati</taxon>
        <taxon>Pseudomonadota</taxon>
        <taxon>Gammaproteobacteria</taxon>
        <taxon>Oceanospirillales</taxon>
        <taxon>Oceanospirillaceae</taxon>
        <taxon>Oceanospirillum</taxon>
    </lineage>
</organism>
<dbReference type="PANTHER" id="PTHR40661">
    <property type="match status" value="1"/>
</dbReference>
<dbReference type="Gene3D" id="2.10.109.10">
    <property type="entry name" value="Umud Fragment, subunit A"/>
    <property type="match status" value="1"/>
</dbReference>
<keyword evidence="1" id="KW-0805">Transcription regulation</keyword>
<feature type="domain" description="Peptidase S24/S26A/S26B/S26C" evidence="4">
    <location>
        <begin position="90"/>
        <end position="211"/>
    </location>
</feature>
<keyword evidence="3" id="KW-0804">Transcription</keyword>
<dbReference type="SUPFAM" id="SSF47413">
    <property type="entry name" value="lambda repressor-like DNA-binding domains"/>
    <property type="match status" value="1"/>
</dbReference>
<evidence type="ECO:0000313" key="5">
    <source>
        <dbReference type="EMBL" id="OPX57145.1"/>
    </source>
</evidence>
<evidence type="ECO:0000259" key="4">
    <source>
        <dbReference type="Pfam" id="PF00717"/>
    </source>
</evidence>
<dbReference type="CDD" id="cd06529">
    <property type="entry name" value="S24_LexA-like"/>
    <property type="match status" value="1"/>
</dbReference>
<dbReference type="GO" id="GO:0003677">
    <property type="term" value="F:DNA binding"/>
    <property type="evidence" value="ECO:0007669"/>
    <property type="project" value="UniProtKB-KW"/>
</dbReference>
<evidence type="ECO:0000256" key="3">
    <source>
        <dbReference type="ARBA" id="ARBA00023163"/>
    </source>
</evidence>
<evidence type="ECO:0000313" key="6">
    <source>
        <dbReference type="Proteomes" id="UP000191418"/>
    </source>
</evidence>
<reference evidence="5 6" key="1">
    <citation type="submission" date="2017-01" db="EMBL/GenBank/DDBJ databases">
        <title>Genome Sequencing of a Marine Spirillum, Oceanospirillum multiglobuliferum ATCC 33336, from Japan.</title>
        <authorList>
            <person name="Carney J.G."/>
            <person name="Trachtenberg A.M."/>
            <person name="Rheaume B.A."/>
            <person name="Linnane J.D."/>
            <person name="Pitts N.L."/>
            <person name="Mykles D.L."/>
            <person name="Maclea K.S."/>
        </authorList>
    </citation>
    <scope>NUCLEOTIDE SEQUENCE [LARGE SCALE GENOMIC DNA]</scope>
    <source>
        <strain evidence="5 6">ATCC 33336</strain>
    </source>
</reference>
<keyword evidence="6" id="KW-1185">Reference proteome</keyword>
<dbReference type="Pfam" id="PF00717">
    <property type="entry name" value="Peptidase_S24"/>
    <property type="match status" value="1"/>
</dbReference>
<protein>
    <recommendedName>
        <fullName evidence="4">Peptidase S24/S26A/S26B/S26C domain-containing protein</fullName>
    </recommendedName>
</protein>
<dbReference type="SUPFAM" id="SSF51306">
    <property type="entry name" value="LexA/Signal peptidase"/>
    <property type="match status" value="1"/>
</dbReference>
<dbReference type="AlphaFoldDB" id="A0A1V4T976"/>
<dbReference type="InterPro" id="IPR036286">
    <property type="entry name" value="LexA/Signal_pep-like_sf"/>
</dbReference>
<dbReference type="EMBL" id="MTSM01000001">
    <property type="protein sequence ID" value="OPX57145.1"/>
    <property type="molecule type" value="Genomic_DNA"/>
</dbReference>
<keyword evidence="2" id="KW-0238">DNA-binding</keyword>
<dbReference type="InterPro" id="IPR015927">
    <property type="entry name" value="Peptidase_S24_S26A/B/C"/>
</dbReference>
<evidence type="ECO:0000256" key="2">
    <source>
        <dbReference type="ARBA" id="ARBA00023125"/>
    </source>
</evidence>
<dbReference type="InterPro" id="IPR039418">
    <property type="entry name" value="LexA-like"/>
</dbReference>
<accession>A0A1V4T976</accession>
<dbReference type="Proteomes" id="UP000191418">
    <property type="component" value="Unassembled WGS sequence"/>
</dbReference>
<sequence>MLSNRIRQCAEIAGSGDALSRLTAIPRRTLEMYLSGDAEPKAVRIGLIAKAAGVSGHWLLTGEGEIFESDKTGASELEEEFALVPGYNIQVSAGHGAFPDAFETPTRKLAFRHKWLRFRGLHVKDLVLVFAKGDSMEPTISDNNTLLIDTSQRDLQDGNIYVIRTDGHLIVKRVQQLWNKGILLISDNASYKEQQLSPEEVKELQVVGKVVWIGKDL</sequence>
<name>A0A1V4T976_9GAMM</name>
<dbReference type="STRING" id="64969.SAMN02745127_02103"/>
<comment type="caution">
    <text evidence="5">The sequence shown here is derived from an EMBL/GenBank/DDBJ whole genome shotgun (WGS) entry which is preliminary data.</text>
</comment>
<evidence type="ECO:0000256" key="1">
    <source>
        <dbReference type="ARBA" id="ARBA00023015"/>
    </source>
</evidence>
<proteinExistence type="predicted"/>